<evidence type="ECO:0000256" key="1">
    <source>
        <dbReference type="ARBA" id="ARBA00004196"/>
    </source>
</evidence>
<dbReference type="Proteomes" id="UP000326961">
    <property type="component" value="Plasmid pPbmMP"/>
</dbReference>
<sequence>MNSSISIVIDSLPIINDLNYVSDYTGKLIFSSTSCPLFLYDSENSSYINHACTKYEITNNYKTYKFFIDKSIKWSDGKKVEPKDYYNSFIRIINNSKKINYGLLNILNCIKYKKKKCTEKDLGIFCDSDSLTIELVDSDLNLIKTISNINFSPVRYNSNYEVIHNISAGKYYLEEINNTNYILSRNKYYFKSEDIKFKKIIYLLEKNPYRGIELFNENKVDITCNTIFPIKLIDTYSKNQEFKTTQGNINVSLIFTKEIPYEVRNILYKLIDSYEINTYFNNVFEIYNDFKMFKITTPEERLLNKNEGLRLLTSLKNKIKISIGYDNFYPNKMILQKIKCDLNNYGIIVNLVEDNYYLPNNNIYDMKLILTDSPYQDIISNFESIGLILIKQYSKEKKEILLRYIKLINEYRKSQDNEKKIDIINELKKCILELKSIIPLFKIKNYYLINPILEYKGYGRDSQFKINIST</sequence>
<name>A0A5P3XKC5_PARBF</name>
<evidence type="ECO:0000256" key="3">
    <source>
        <dbReference type="ARBA" id="ARBA00022448"/>
    </source>
</evidence>
<dbReference type="GO" id="GO:0030313">
    <property type="term" value="C:cell envelope"/>
    <property type="evidence" value="ECO:0007669"/>
    <property type="project" value="UniProtKB-SubCell"/>
</dbReference>
<dbReference type="InterPro" id="IPR039424">
    <property type="entry name" value="SBP_5"/>
</dbReference>
<dbReference type="Gene3D" id="3.90.76.10">
    <property type="entry name" value="Dipeptide-binding Protein, Domain 1"/>
    <property type="match status" value="1"/>
</dbReference>
<dbReference type="GO" id="GO:1904680">
    <property type="term" value="F:peptide transmembrane transporter activity"/>
    <property type="evidence" value="ECO:0007669"/>
    <property type="project" value="TreeGrafter"/>
</dbReference>
<feature type="domain" description="Solute-binding protein family 5" evidence="5">
    <location>
        <begin position="50"/>
        <end position="247"/>
    </location>
</feature>
<dbReference type="GO" id="GO:0015833">
    <property type="term" value="P:peptide transport"/>
    <property type="evidence" value="ECO:0007669"/>
    <property type="project" value="TreeGrafter"/>
</dbReference>
<evidence type="ECO:0000313" key="7">
    <source>
        <dbReference type="Proteomes" id="UP000326961"/>
    </source>
</evidence>
<dbReference type="SUPFAM" id="SSF53850">
    <property type="entry name" value="Periplasmic binding protein-like II"/>
    <property type="match status" value="1"/>
</dbReference>
<organism evidence="6 7">
    <name type="scientific">Paraclostridium bifermentans</name>
    <name type="common">Clostridium bifermentans</name>
    <dbReference type="NCBI Taxonomy" id="1490"/>
    <lineage>
        <taxon>Bacteria</taxon>
        <taxon>Bacillati</taxon>
        <taxon>Bacillota</taxon>
        <taxon>Clostridia</taxon>
        <taxon>Peptostreptococcales</taxon>
        <taxon>Peptostreptococcaceae</taxon>
        <taxon>Paraclostridium</taxon>
    </lineage>
</organism>
<dbReference type="EMBL" id="CP032455">
    <property type="protein sequence ID" value="QEZ70828.1"/>
    <property type="molecule type" value="Genomic_DNA"/>
</dbReference>
<dbReference type="Gene3D" id="3.10.105.10">
    <property type="entry name" value="Dipeptide-binding Protein, Domain 3"/>
    <property type="match status" value="1"/>
</dbReference>
<evidence type="ECO:0000256" key="2">
    <source>
        <dbReference type="ARBA" id="ARBA00005695"/>
    </source>
</evidence>
<dbReference type="RefSeq" id="WP_150887724.1">
    <property type="nucleotide sequence ID" value="NZ_CM017269.1"/>
</dbReference>
<dbReference type="InterPro" id="IPR000914">
    <property type="entry name" value="SBP_5_dom"/>
</dbReference>
<geneLocation type="plasmid" evidence="7">
    <name>ppbmmp</name>
</geneLocation>
<dbReference type="PANTHER" id="PTHR30290">
    <property type="entry name" value="PERIPLASMIC BINDING COMPONENT OF ABC TRANSPORTER"/>
    <property type="match status" value="1"/>
</dbReference>
<gene>
    <name evidence="6" type="ORF">D4A35_18000</name>
</gene>
<keyword evidence="4" id="KW-0732">Signal</keyword>
<protein>
    <recommendedName>
        <fullName evidence="5">Solute-binding protein family 5 domain-containing protein</fullName>
    </recommendedName>
</protein>
<accession>A0A5P3XKC5</accession>
<evidence type="ECO:0000313" key="6">
    <source>
        <dbReference type="EMBL" id="QEZ70828.1"/>
    </source>
</evidence>
<keyword evidence="6" id="KW-0614">Plasmid</keyword>
<comment type="similarity">
    <text evidence="2">Belongs to the bacterial solute-binding protein 5 family.</text>
</comment>
<dbReference type="Pfam" id="PF00496">
    <property type="entry name" value="SBP_bac_5"/>
    <property type="match status" value="1"/>
</dbReference>
<evidence type="ECO:0000256" key="4">
    <source>
        <dbReference type="ARBA" id="ARBA00022729"/>
    </source>
</evidence>
<proteinExistence type="inferred from homology"/>
<evidence type="ECO:0000259" key="5">
    <source>
        <dbReference type="Pfam" id="PF00496"/>
    </source>
</evidence>
<keyword evidence="3" id="KW-0813">Transport</keyword>
<reference evidence="6 7" key="1">
    <citation type="submission" date="2018-09" db="EMBL/GenBank/DDBJ databases">
        <title>A clostridial neurotoxin that targets Anopheles mosquitoes.</title>
        <authorList>
            <person name="Contreras E."/>
            <person name="Masuyer G."/>
            <person name="Qureshi N."/>
            <person name="Chawla S."/>
            <person name="Lim H.L."/>
            <person name="Chen J."/>
            <person name="Stenmark P."/>
            <person name="Gill S."/>
        </authorList>
    </citation>
    <scope>NUCLEOTIDE SEQUENCE [LARGE SCALE GENOMIC DNA]</scope>
    <source>
        <strain evidence="6 7">Cbm</strain>
        <plasmid evidence="7">ppbmmp</plasmid>
    </source>
</reference>
<dbReference type="PANTHER" id="PTHR30290:SF10">
    <property type="entry name" value="PERIPLASMIC OLIGOPEPTIDE-BINDING PROTEIN-RELATED"/>
    <property type="match status" value="1"/>
</dbReference>
<comment type="subcellular location">
    <subcellularLocation>
        <location evidence="1">Cell envelope</location>
    </subcellularLocation>
</comment>
<dbReference type="AlphaFoldDB" id="A0A5P3XKC5"/>
<dbReference type="Gene3D" id="3.40.190.10">
    <property type="entry name" value="Periplasmic binding protein-like II"/>
    <property type="match status" value="1"/>
</dbReference>